<comment type="caution">
    <text evidence="1">The sequence shown here is derived from an EMBL/GenBank/DDBJ whole genome shotgun (WGS) entry which is preliminary data.</text>
</comment>
<gene>
    <name evidence="1" type="ORF">BDR25DRAFT_319451</name>
</gene>
<organism evidence="1 2">
    <name type="scientific">Lindgomyces ingoldianus</name>
    <dbReference type="NCBI Taxonomy" id="673940"/>
    <lineage>
        <taxon>Eukaryota</taxon>
        <taxon>Fungi</taxon>
        <taxon>Dikarya</taxon>
        <taxon>Ascomycota</taxon>
        <taxon>Pezizomycotina</taxon>
        <taxon>Dothideomycetes</taxon>
        <taxon>Pleosporomycetidae</taxon>
        <taxon>Pleosporales</taxon>
        <taxon>Lindgomycetaceae</taxon>
        <taxon>Lindgomyces</taxon>
    </lineage>
</organism>
<accession>A0ACB6QAT8</accession>
<sequence>MTWFINKGDDLERDRAITHPFYRTFDLDMDDDDYIIYTELMMCASDRAPKYPGKSVQRNSKLRVDLSDIPKDQFKKVSGRDGPHLKLNYKLLVKVEGARLVFAFECAGKEYASVEADFGA</sequence>
<keyword evidence="2" id="KW-1185">Reference proteome</keyword>
<name>A0ACB6QAT8_9PLEO</name>
<dbReference type="Proteomes" id="UP000799755">
    <property type="component" value="Unassembled WGS sequence"/>
</dbReference>
<reference evidence="1" key="1">
    <citation type="journal article" date="2020" name="Stud. Mycol.">
        <title>101 Dothideomycetes genomes: a test case for predicting lifestyles and emergence of pathogens.</title>
        <authorList>
            <person name="Haridas S."/>
            <person name="Albert R."/>
            <person name="Binder M."/>
            <person name="Bloem J."/>
            <person name="Labutti K."/>
            <person name="Salamov A."/>
            <person name="Andreopoulos B."/>
            <person name="Baker S."/>
            <person name="Barry K."/>
            <person name="Bills G."/>
            <person name="Bluhm B."/>
            <person name="Cannon C."/>
            <person name="Castanera R."/>
            <person name="Culley D."/>
            <person name="Daum C."/>
            <person name="Ezra D."/>
            <person name="Gonzalez J."/>
            <person name="Henrissat B."/>
            <person name="Kuo A."/>
            <person name="Liang C."/>
            <person name="Lipzen A."/>
            <person name="Lutzoni F."/>
            <person name="Magnuson J."/>
            <person name="Mondo S."/>
            <person name="Nolan M."/>
            <person name="Ohm R."/>
            <person name="Pangilinan J."/>
            <person name="Park H.-J."/>
            <person name="Ramirez L."/>
            <person name="Alfaro M."/>
            <person name="Sun H."/>
            <person name="Tritt A."/>
            <person name="Yoshinaga Y."/>
            <person name="Zwiers L.-H."/>
            <person name="Turgeon B."/>
            <person name="Goodwin S."/>
            <person name="Spatafora J."/>
            <person name="Crous P."/>
            <person name="Grigoriev I."/>
        </authorList>
    </citation>
    <scope>NUCLEOTIDE SEQUENCE</scope>
    <source>
        <strain evidence="1">ATCC 200398</strain>
    </source>
</reference>
<evidence type="ECO:0000313" key="2">
    <source>
        <dbReference type="Proteomes" id="UP000799755"/>
    </source>
</evidence>
<evidence type="ECO:0000313" key="1">
    <source>
        <dbReference type="EMBL" id="KAF2464026.1"/>
    </source>
</evidence>
<protein>
    <submittedName>
        <fullName evidence="1">Uncharacterized protein</fullName>
    </submittedName>
</protein>
<proteinExistence type="predicted"/>
<dbReference type="EMBL" id="MU003540">
    <property type="protein sequence ID" value="KAF2464026.1"/>
    <property type="molecule type" value="Genomic_DNA"/>
</dbReference>